<dbReference type="EMBL" id="KN881645">
    <property type="protein sequence ID" value="KIY52225.1"/>
    <property type="molecule type" value="Genomic_DNA"/>
</dbReference>
<protein>
    <submittedName>
        <fullName evidence="2">Uncharacterized protein</fullName>
    </submittedName>
</protein>
<sequence length="298" mass="33876">MADFVEVVVTQEEIVFSWLLSNYFRMLGINVEVEQVWKQRRASRYWFFLNRYYAFFGNVAALIVWFVPLSEAGLNVALVLLFVRTYALWGRSKKMLALMLTVAVILVSIVIWTQTQSDKSPVHNIAHCLTYMSNDVAIHSRMISWVAAIVWDTLIFTLTVARTYQAARLARQFVNSSVLPLTTIMLRDGSMYFVVMILANLSNIMTYLPYLKGSLSTFANGVSATLMSRLMLNLHSRVPRAMSGSHSDVFDVVPPSSSFYPQFSGQRNGDVVELIPVTMPVRPTPLYRLRDNPLPRSP</sequence>
<feature type="transmembrane region" description="Helical" evidence="1">
    <location>
        <begin position="191"/>
        <end position="208"/>
    </location>
</feature>
<keyword evidence="3" id="KW-1185">Reference proteome</keyword>
<evidence type="ECO:0000313" key="3">
    <source>
        <dbReference type="Proteomes" id="UP000054144"/>
    </source>
</evidence>
<keyword evidence="1" id="KW-1133">Transmembrane helix</keyword>
<dbReference type="Proteomes" id="UP000054144">
    <property type="component" value="Unassembled WGS sequence"/>
</dbReference>
<feature type="transmembrane region" description="Helical" evidence="1">
    <location>
        <begin position="142"/>
        <end position="161"/>
    </location>
</feature>
<organism evidence="2 3">
    <name type="scientific">Fistulina hepatica ATCC 64428</name>
    <dbReference type="NCBI Taxonomy" id="1128425"/>
    <lineage>
        <taxon>Eukaryota</taxon>
        <taxon>Fungi</taxon>
        <taxon>Dikarya</taxon>
        <taxon>Basidiomycota</taxon>
        <taxon>Agaricomycotina</taxon>
        <taxon>Agaricomycetes</taxon>
        <taxon>Agaricomycetidae</taxon>
        <taxon>Agaricales</taxon>
        <taxon>Fistulinaceae</taxon>
        <taxon>Fistulina</taxon>
    </lineage>
</organism>
<name>A0A0D7AK63_9AGAR</name>
<reference evidence="2 3" key="1">
    <citation type="journal article" date="2015" name="Fungal Genet. Biol.">
        <title>Evolution of novel wood decay mechanisms in Agaricales revealed by the genome sequences of Fistulina hepatica and Cylindrobasidium torrendii.</title>
        <authorList>
            <person name="Floudas D."/>
            <person name="Held B.W."/>
            <person name="Riley R."/>
            <person name="Nagy L.G."/>
            <person name="Koehler G."/>
            <person name="Ransdell A.S."/>
            <person name="Younus H."/>
            <person name="Chow J."/>
            <person name="Chiniquy J."/>
            <person name="Lipzen A."/>
            <person name="Tritt A."/>
            <person name="Sun H."/>
            <person name="Haridas S."/>
            <person name="LaButti K."/>
            <person name="Ohm R.A."/>
            <person name="Kues U."/>
            <person name="Blanchette R.A."/>
            <person name="Grigoriev I.V."/>
            <person name="Minto R.E."/>
            <person name="Hibbett D.S."/>
        </authorList>
    </citation>
    <scope>NUCLEOTIDE SEQUENCE [LARGE SCALE GENOMIC DNA]</scope>
    <source>
        <strain evidence="2 3">ATCC 64428</strain>
    </source>
</reference>
<proteinExistence type="predicted"/>
<feature type="transmembrane region" description="Helical" evidence="1">
    <location>
        <begin position="72"/>
        <end position="89"/>
    </location>
</feature>
<gene>
    <name evidence="2" type="ORF">FISHEDRAFT_56189</name>
</gene>
<keyword evidence="1" id="KW-0472">Membrane</keyword>
<accession>A0A0D7AK63</accession>
<feature type="transmembrane region" description="Helical" evidence="1">
    <location>
        <begin position="96"/>
        <end position="114"/>
    </location>
</feature>
<dbReference type="AlphaFoldDB" id="A0A0D7AK63"/>
<evidence type="ECO:0000313" key="2">
    <source>
        <dbReference type="EMBL" id="KIY52225.1"/>
    </source>
</evidence>
<dbReference type="OrthoDB" id="3261349at2759"/>
<evidence type="ECO:0000256" key="1">
    <source>
        <dbReference type="SAM" id="Phobius"/>
    </source>
</evidence>
<keyword evidence="1" id="KW-0812">Transmembrane</keyword>